<dbReference type="InterPro" id="IPR045570">
    <property type="entry name" value="Metalloprtase-TldD/E_cen_dom"/>
</dbReference>
<dbReference type="Pfam" id="PF19290">
    <property type="entry name" value="PmbA_TldD_2nd"/>
    <property type="match status" value="1"/>
</dbReference>
<dbReference type="PANTHER" id="PTHR43421">
    <property type="entry name" value="METALLOPROTEASE PMBA"/>
    <property type="match status" value="1"/>
</dbReference>
<evidence type="ECO:0000313" key="5">
    <source>
        <dbReference type="EMBL" id="MBM7557091.1"/>
    </source>
</evidence>
<dbReference type="InterPro" id="IPR035068">
    <property type="entry name" value="TldD/PmbA_N"/>
</dbReference>
<evidence type="ECO:0000259" key="3">
    <source>
        <dbReference type="Pfam" id="PF19289"/>
    </source>
</evidence>
<dbReference type="InterPro" id="IPR002510">
    <property type="entry name" value="Metalloprtase-TldD/E_N"/>
</dbReference>
<dbReference type="AlphaFoldDB" id="A0A939BSF4"/>
<protein>
    <submittedName>
        <fullName evidence="5">PmbA protein</fullName>
    </submittedName>
</protein>
<dbReference type="InterPro" id="IPR036059">
    <property type="entry name" value="TldD/PmbA_sf"/>
</dbReference>
<reference evidence="5" key="1">
    <citation type="submission" date="2021-01" db="EMBL/GenBank/DDBJ databases">
        <title>Genomic Encyclopedia of Type Strains, Phase IV (KMG-IV): sequencing the most valuable type-strain genomes for metagenomic binning, comparative biology and taxonomic classification.</title>
        <authorList>
            <person name="Goeker M."/>
        </authorList>
    </citation>
    <scope>NUCLEOTIDE SEQUENCE</scope>
    <source>
        <strain evidence="5">DSM 23230</strain>
    </source>
</reference>
<dbReference type="GO" id="GO:0008237">
    <property type="term" value="F:metallopeptidase activity"/>
    <property type="evidence" value="ECO:0007669"/>
    <property type="project" value="InterPro"/>
</dbReference>
<proteinExistence type="inferred from homology"/>
<organism evidence="5 6">
    <name type="scientific">Halanaerobacter jeridensis</name>
    <dbReference type="NCBI Taxonomy" id="706427"/>
    <lineage>
        <taxon>Bacteria</taxon>
        <taxon>Bacillati</taxon>
        <taxon>Bacillota</taxon>
        <taxon>Clostridia</taxon>
        <taxon>Halanaerobiales</taxon>
        <taxon>Halobacteroidaceae</taxon>
        <taxon>Halanaerobacter</taxon>
    </lineage>
</organism>
<dbReference type="SUPFAM" id="SSF111283">
    <property type="entry name" value="Putative modulator of DNA gyrase, PmbA/TldD"/>
    <property type="match status" value="1"/>
</dbReference>
<dbReference type="Pfam" id="PF01523">
    <property type="entry name" value="PmbA_TldD_1st"/>
    <property type="match status" value="1"/>
</dbReference>
<dbReference type="GO" id="GO:0006508">
    <property type="term" value="P:proteolysis"/>
    <property type="evidence" value="ECO:0007669"/>
    <property type="project" value="InterPro"/>
</dbReference>
<dbReference type="RefSeq" id="WP_204701855.1">
    <property type="nucleotide sequence ID" value="NZ_JAFBDQ010000009.1"/>
</dbReference>
<dbReference type="PANTHER" id="PTHR43421:SF1">
    <property type="entry name" value="METALLOPROTEASE PMBA"/>
    <property type="match status" value="1"/>
</dbReference>
<comment type="similarity">
    <text evidence="1">Belongs to the peptidase U62 family.</text>
</comment>
<dbReference type="InterPro" id="IPR047657">
    <property type="entry name" value="PmbA"/>
</dbReference>
<feature type="domain" description="Metalloprotease TldD/E central" evidence="4">
    <location>
        <begin position="112"/>
        <end position="217"/>
    </location>
</feature>
<keyword evidence="6" id="KW-1185">Reference proteome</keyword>
<evidence type="ECO:0000259" key="4">
    <source>
        <dbReference type="Pfam" id="PF19290"/>
    </source>
</evidence>
<dbReference type="Proteomes" id="UP000774000">
    <property type="component" value="Unassembled WGS sequence"/>
</dbReference>
<dbReference type="InterPro" id="IPR045569">
    <property type="entry name" value="Metalloprtase-TldD/E_C"/>
</dbReference>
<dbReference type="EMBL" id="JAFBDQ010000009">
    <property type="protein sequence ID" value="MBM7557091.1"/>
    <property type="molecule type" value="Genomic_DNA"/>
</dbReference>
<feature type="domain" description="Metalloprotease TldD/E N-terminal" evidence="2">
    <location>
        <begin position="21"/>
        <end position="85"/>
    </location>
</feature>
<gene>
    <name evidence="5" type="ORF">JOC47_001945</name>
</gene>
<evidence type="ECO:0000256" key="1">
    <source>
        <dbReference type="ARBA" id="ARBA00005836"/>
    </source>
</evidence>
<evidence type="ECO:0000259" key="2">
    <source>
        <dbReference type="Pfam" id="PF01523"/>
    </source>
</evidence>
<evidence type="ECO:0000313" key="6">
    <source>
        <dbReference type="Proteomes" id="UP000774000"/>
    </source>
</evidence>
<feature type="domain" description="Metalloprotease TldD/E C-terminal" evidence="3">
    <location>
        <begin position="225"/>
        <end position="448"/>
    </location>
</feature>
<dbReference type="GO" id="GO:0005829">
    <property type="term" value="C:cytosol"/>
    <property type="evidence" value="ECO:0007669"/>
    <property type="project" value="TreeGrafter"/>
</dbReference>
<dbReference type="Pfam" id="PF19289">
    <property type="entry name" value="PmbA_TldD_3rd"/>
    <property type="match status" value="1"/>
</dbReference>
<name>A0A939BSF4_9FIRM</name>
<sequence length="449" mass="48897">MSDLDLNKWLSRAEELGADDVELYYQYSESNSIKVYQQEVDSLESATAKGLGVRVFVDQKMGFAYTSDFRDEALEEVIKEAVANAEVATADENRTLPQESYDYPELNIYNPDFESRNIEEKIDIAYQMEEEALDYDDKIKSVVNVNYGDSIYNVTIANSNGLEESYQSNSCYAYLSVIASEDGEDQTGFAVTYGRDLEELTPEETAQEAAQNAIKLLGGAAVESQSAPVVFTPEIGSMFMYVLSQSLTAEAVQKGRSLFAGKLNEQVAAENVNIIDDGTLEEGLATAPFDSEGVACQETEVIKDGKLKGYLYDTYTANKDETKSTGNASRGGYRGIPGVSSTNFYLDAGEKDKEEIIADIENGFYVQKVSGLVTGGANPISGEFSVGASGQWIEDGEIKGAVREITIAGNLIDFLQNIVELGNDLEFNPAIGSFASPTFKVEDLAISGK</sequence>
<accession>A0A939BSF4</accession>
<comment type="caution">
    <text evidence="5">The sequence shown here is derived from an EMBL/GenBank/DDBJ whole genome shotgun (WGS) entry which is preliminary data.</text>
</comment>
<dbReference type="Gene3D" id="3.30.2290.10">
    <property type="entry name" value="PmbA/TldD superfamily"/>
    <property type="match status" value="1"/>
</dbReference>